<name>A0A9P1JY57_9PROT</name>
<keyword evidence="1" id="KW-0614">Plasmid</keyword>
<keyword evidence="2" id="KW-1185">Reference proteome</keyword>
<evidence type="ECO:0000313" key="1">
    <source>
        <dbReference type="EMBL" id="CCD02010.1"/>
    </source>
</evidence>
<sequence>MADLNEILADINRAAASESPESVIAQRVGIFGSSGLLTQRYTTTSNIAEYFYDGPEFGASIEAGTVPLIYGKKMLVAGQTVDGGDIRSNVDPSRIQKVFKIRLGEGPVGGIIGDTPEDQLKNTFINCNPVVNDDGTPNISDIALASVAGAAIPYIFNEIAEAIIGDKDPVTGLPINSVLKDPNPTGMKLVDLKDVVSSGNCKDMVLISDGECKWVAKHFNQALLDSGMTADGGAALENVGGGKRVYKVTENGVAKLRTLVAGTGVTITENADTIVISAEPNAPSPYPEQCSVGVCTDPGKVFGNQGDTYQYRWIDGVGRTAGYTGTYTNMSFETTQYKTVPSPRGNALMADRKVLGDRCSGYTYGDCPALPITIEQMNPISGKYEQISGDCDPCSPPAATPKSRTVVSTDGGVNVPFAAPATAVNTQYAYNEVHNVGNTMYARGTANSWYRSTDSGASWQASPHAFTGNNYNVAAIASA</sequence>
<organism evidence="1 2">
    <name type="scientific">Azospirillum baldaniorum</name>
    <dbReference type="NCBI Taxonomy" id="1064539"/>
    <lineage>
        <taxon>Bacteria</taxon>
        <taxon>Pseudomonadati</taxon>
        <taxon>Pseudomonadota</taxon>
        <taxon>Alphaproteobacteria</taxon>
        <taxon>Rhodospirillales</taxon>
        <taxon>Azospirillaceae</taxon>
        <taxon>Azospirillum</taxon>
    </lineage>
</organism>
<proteinExistence type="predicted"/>
<protein>
    <submittedName>
        <fullName evidence="1">Uncharacterized protein</fullName>
    </submittedName>
</protein>
<evidence type="ECO:0000313" key="2">
    <source>
        <dbReference type="Proteomes" id="UP000007319"/>
    </source>
</evidence>
<dbReference type="AlphaFoldDB" id="A0A9P1JY57"/>
<reference evidence="1 2" key="1">
    <citation type="journal article" date="2011" name="PLoS Genet.">
        <title>Azospirillum genomes reveal transition of bacteria from aquatic to terrestrial environments.</title>
        <authorList>
            <person name="Wisniewski-Dye F."/>
            <person name="Borziak K."/>
            <person name="Khalsa-Moyers G."/>
            <person name="Alexandre G."/>
            <person name="Sukharnikov L.O."/>
            <person name="Wuichet K."/>
            <person name="Hurst G.B."/>
            <person name="McDonald W.H."/>
            <person name="Robertson J.S."/>
            <person name="Barbe V."/>
            <person name="Calteau A."/>
            <person name="Rouy Z."/>
            <person name="Mangenot S."/>
            <person name="Prigent-Combaret C."/>
            <person name="Normand P."/>
            <person name="Boyer M."/>
            <person name="Siguier P."/>
            <person name="Dessaux Y."/>
            <person name="Elmerich C."/>
            <person name="Condemine G."/>
            <person name="Krishnen G."/>
            <person name="Kennedy I."/>
            <person name="Paterson A.H."/>
            <person name="Gonzalez V."/>
            <person name="Mavingui P."/>
            <person name="Zhulin I.B."/>
        </authorList>
    </citation>
    <scope>NUCLEOTIDE SEQUENCE [LARGE SCALE GENOMIC DNA]</scope>
    <source>
        <strain evidence="1 2">Sp245</strain>
    </source>
</reference>
<gene>
    <name evidence="1" type="ORF">AZOBR_p270206</name>
</gene>
<dbReference type="SUPFAM" id="SSF110296">
    <property type="entry name" value="Oligoxyloglucan reducing end-specific cellobiohydrolase"/>
    <property type="match status" value="1"/>
</dbReference>
<dbReference type="Gene3D" id="2.130.10.10">
    <property type="entry name" value="YVTN repeat-like/Quinoprotein amine dehydrogenase"/>
    <property type="match status" value="1"/>
</dbReference>
<geneLocation type="plasmid" evidence="1 2">
    <name>AZOBR_p2</name>
</geneLocation>
<dbReference type="Proteomes" id="UP000007319">
    <property type="component" value="Plasmid AZOBR_p2"/>
</dbReference>
<dbReference type="KEGG" id="abs:AZOBR_p270206"/>
<dbReference type="EMBL" id="HE577329">
    <property type="protein sequence ID" value="CCD02010.1"/>
    <property type="molecule type" value="Genomic_DNA"/>
</dbReference>
<dbReference type="RefSeq" id="WP_014242344.1">
    <property type="nucleotide sequence ID" value="NC_016618.1"/>
</dbReference>
<dbReference type="InterPro" id="IPR015943">
    <property type="entry name" value="WD40/YVTN_repeat-like_dom_sf"/>
</dbReference>
<accession>A0A9P1JY57</accession>